<dbReference type="AlphaFoldDB" id="A0AAV9PFK1"/>
<evidence type="ECO:0000313" key="3">
    <source>
        <dbReference type="Proteomes" id="UP001337655"/>
    </source>
</evidence>
<gene>
    <name evidence="2" type="ORF">LTR77_003948</name>
</gene>
<evidence type="ECO:0000313" key="2">
    <source>
        <dbReference type="EMBL" id="KAK5172310.1"/>
    </source>
</evidence>
<keyword evidence="3" id="KW-1185">Reference proteome</keyword>
<dbReference type="Proteomes" id="UP001337655">
    <property type="component" value="Unassembled WGS sequence"/>
</dbReference>
<evidence type="ECO:0000256" key="1">
    <source>
        <dbReference type="SAM" id="MobiDB-lite"/>
    </source>
</evidence>
<accession>A0AAV9PFK1</accession>
<reference evidence="2 3" key="1">
    <citation type="submission" date="2023-08" db="EMBL/GenBank/DDBJ databases">
        <title>Black Yeasts Isolated from many extreme environments.</title>
        <authorList>
            <person name="Coleine C."/>
            <person name="Stajich J.E."/>
            <person name="Selbmann L."/>
        </authorList>
    </citation>
    <scope>NUCLEOTIDE SEQUENCE [LARGE SCALE GENOMIC DNA]</scope>
    <source>
        <strain evidence="2 3">CCFEE 5935</strain>
    </source>
</reference>
<dbReference type="GeneID" id="89925294"/>
<feature type="region of interest" description="Disordered" evidence="1">
    <location>
        <begin position="249"/>
        <end position="271"/>
    </location>
</feature>
<feature type="compositionally biased region" description="Basic and acidic residues" evidence="1">
    <location>
        <begin position="196"/>
        <end position="205"/>
    </location>
</feature>
<feature type="region of interest" description="Disordered" evidence="1">
    <location>
        <begin position="293"/>
        <end position="326"/>
    </location>
</feature>
<organism evidence="2 3">
    <name type="scientific">Saxophila tyrrhenica</name>
    <dbReference type="NCBI Taxonomy" id="1690608"/>
    <lineage>
        <taxon>Eukaryota</taxon>
        <taxon>Fungi</taxon>
        <taxon>Dikarya</taxon>
        <taxon>Ascomycota</taxon>
        <taxon>Pezizomycotina</taxon>
        <taxon>Dothideomycetes</taxon>
        <taxon>Dothideomycetidae</taxon>
        <taxon>Mycosphaerellales</taxon>
        <taxon>Extremaceae</taxon>
        <taxon>Saxophila</taxon>
    </lineage>
</organism>
<feature type="compositionally biased region" description="Polar residues" evidence="1">
    <location>
        <begin position="141"/>
        <end position="154"/>
    </location>
</feature>
<feature type="region of interest" description="Disordered" evidence="1">
    <location>
        <begin position="193"/>
        <end position="216"/>
    </location>
</feature>
<comment type="caution">
    <text evidence="2">The sequence shown here is derived from an EMBL/GenBank/DDBJ whole genome shotgun (WGS) entry which is preliminary data.</text>
</comment>
<name>A0AAV9PFK1_9PEZI</name>
<dbReference type="RefSeq" id="XP_064661154.1">
    <property type="nucleotide sequence ID" value="XM_064801203.1"/>
</dbReference>
<feature type="compositionally biased region" description="Polar residues" evidence="1">
    <location>
        <begin position="309"/>
        <end position="326"/>
    </location>
</feature>
<feature type="region of interest" description="Disordered" evidence="1">
    <location>
        <begin position="141"/>
        <end position="180"/>
    </location>
</feature>
<feature type="region of interest" description="Disordered" evidence="1">
    <location>
        <begin position="381"/>
        <end position="408"/>
    </location>
</feature>
<sequence length="441" mass="47813">MAIQECPLPEVAEALKPYIRRREEVAEIRGNLQKHLHDHLDRDGSPLTTVTLSAPGVTHLGSPPSSLTGVRRAYWKALEAHSKAQAKYDGLKQELDQIRRGVNGGHSDSSSGTATEDYIALLRQKEKHRRLNVINNALSKTSGSTETASASNLDDSIRKKVGELPVPPSTQPSFSRSPEVDAKMMQLKKAVVSSKRRVDEQRRNAAEQATDANREATTAEAEVAGLQKALQELTTWMETQLTTIAESEADAQPADGGARQNGATADPEIDLDNIETLYESYLEARHRVVQNTNSSHITEGNTEEAAEWSNRSSTQRSQSPSHPNAKSSAVAALPFIRALAAAKSEEQSLVQQTAYVRKQLSSAEEGTARLIERLADESHLVHPGASSGKDWAEAGAQASRATKDSVADRLRSGKMYAGSAKEQYEAIEALPSSLDGLHSVT</sequence>
<proteinExistence type="predicted"/>
<dbReference type="EMBL" id="JAVRRT010000005">
    <property type="protein sequence ID" value="KAK5172310.1"/>
    <property type="molecule type" value="Genomic_DNA"/>
</dbReference>
<protein>
    <submittedName>
        <fullName evidence="2">Uncharacterized protein</fullName>
    </submittedName>
</protein>